<sequence>MDERLKAGLYLAQWHLDQGAMHEAYRLFTEAARSGHPVALNMLGRVFERGWGTARDVTRARELFEAASEGGDGWAFYNLGDLYLVGEGVPINRVCACQAYIEAARRGVGQAFNMLGLLHEEGFGDVLPSVTHARTYFEAGSDCGDVSARANLARLGEAIRSSDRPEATTGREIGTRP</sequence>
<evidence type="ECO:0008006" key="3">
    <source>
        <dbReference type="Google" id="ProtNLM"/>
    </source>
</evidence>
<evidence type="ECO:0000313" key="2">
    <source>
        <dbReference type="Proteomes" id="UP001062776"/>
    </source>
</evidence>
<dbReference type="SUPFAM" id="SSF81901">
    <property type="entry name" value="HCP-like"/>
    <property type="match status" value="1"/>
</dbReference>
<name>A0ABQ0Q6P9_9PROT</name>
<accession>A0ABQ0Q6P9</accession>
<dbReference type="PANTHER" id="PTHR11102:SF160">
    <property type="entry name" value="ERAD-ASSOCIATED E3 UBIQUITIN-PROTEIN LIGASE COMPONENT HRD3"/>
    <property type="match status" value="1"/>
</dbReference>
<keyword evidence="2" id="KW-1185">Reference proteome</keyword>
<proteinExistence type="predicted"/>
<dbReference type="Pfam" id="PF08238">
    <property type="entry name" value="Sel1"/>
    <property type="match status" value="4"/>
</dbReference>
<dbReference type="Proteomes" id="UP001062776">
    <property type="component" value="Unassembled WGS sequence"/>
</dbReference>
<dbReference type="EMBL" id="BAPV01000061">
    <property type="protein sequence ID" value="GBQ93839.1"/>
    <property type="molecule type" value="Genomic_DNA"/>
</dbReference>
<dbReference type="SMART" id="SM00671">
    <property type="entry name" value="SEL1"/>
    <property type="match status" value="4"/>
</dbReference>
<organism evidence="1 2">
    <name type="scientific">Asaia krungthepensis NRIC 0535</name>
    <dbReference type="NCBI Taxonomy" id="1307925"/>
    <lineage>
        <taxon>Bacteria</taxon>
        <taxon>Pseudomonadati</taxon>
        <taxon>Pseudomonadota</taxon>
        <taxon>Alphaproteobacteria</taxon>
        <taxon>Acetobacterales</taxon>
        <taxon>Acetobacteraceae</taxon>
        <taxon>Asaia</taxon>
    </lineage>
</organism>
<dbReference type="InterPro" id="IPR050767">
    <property type="entry name" value="Sel1_AlgK"/>
</dbReference>
<evidence type="ECO:0000313" key="1">
    <source>
        <dbReference type="EMBL" id="GBQ93839.1"/>
    </source>
</evidence>
<dbReference type="PANTHER" id="PTHR11102">
    <property type="entry name" value="SEL-1-LIKE PROTEIN"/>
    <property type="match status" value="1"/>
</dbReference>
<reference evidence="1" key="1">
    <citation type="submission" date="2013-04" db="EMBL/GenBank/DDBJ databases">
        <title>The genome sequencing project of 58 acetic acid bacteria.</title>
        <authorList>
            <person name="Okamoto-Kainuma A."/>
            <person name="Ishikawa M."/>
            <person name="Umino S."/>
            <person name="Koizumi Y."/>
            <person name="Shiwa Y."/>
            <person name="Yoshikawa H."/>
            <person name="Matsutani M."/>
            <person name="Matsushita K."/>
        </authorList>
    </citation>
    <scope>NUCLEOTIDE SEQUENCE</scope>
    <source>
        <strain evidence="1">NRIC 0535</strain>
    </source>
</reference>
<dbReference type="InterPro" id="IPR011990">
    <property type="entry name" value="TPR-like_helical_dom_sf"/>
</dbReference>
<protein>
    <recommendedName>
        <fullName evidence="3">Sel1 repeat family protein</fullName>
    </recommendedName>
</protein>
<dbReference type="Gene3D" id="1.25.40.10">
    <property type="entry name" value="Tetratricopeptide repeat domain"/>
    <property type="match status" value="1"/>
</dbReference>
<dbReference type="InterPro" id="IPR006597">
    <property type="entry name" value="Sel1-like"/>
</dbReference>
<dbReference type="RefSeq" id="WP_264817502.1">
    <property type="nucleotide sequence ID" value="NZ_BAPV01000061.1"/>
</dbReference>
<gene>
    <name evidence="1" type="ORF">AA0535_2959</name>
</gene>
<comment type="caution">
    <text evidence="1">The sequence shown here is derived from an EMBL/GenBank/DDBJ whole genome shotgun (WGS) entry which is preliminary data.</text>
</comment>